<dbReference type="EC" id="3.1.2.4" evidence="2"/>
<dbReference type="EMBL" id="BNAH01000001">
    <property type="protein sequence ID" value="GHE79392.1"/>
    <property type="molecule type" value="Genomic_DNA"/>
</dbReference>
<reference evidence="6" key="1">
    <citation type="journal article" date="2019" name="Int. J. Syst. Evol. Microbiol.">
        <title>The Global Catalogue of Microorganisms (GCM) 10K type strain sequencing project: providing services to taxonomists for standard genome sequencing and annotation.</title>
        <authorList>
            <consortium name="The Broad Institute Genomics Platform"/>
            <consortium name="The Broad Institute Genome Sequencing Center for Infectious Disease"/>
            <person name="Wu L."/>
            <person name="Ma J."/>
        </authorList>
    </citation>
    <scope>NUCLEOTIDE SEQUENCE [LARGE SCALE GENOMIC DNA]</scope>
    <source>
        <strain evidence="6">CGMCC 1.15922</strain>
    </source>
</reference>
<dbReference type="CDD" id="cd06558">
    <property type="entry name" value="crotonase-like"/>
    <property type="match status" value="1"/>
</dbReference>
<organism evidence="5 6">
    <name type="scientific">Thalassotalea profundi</name>
    <dbReference type="NCBI Taxonomy" id="2036687"/>
    <lineage>
        <taxon>Bacteria</taxon>
        <taxon>Pseudomonadati</taxon>
        <taxon>Pseudomonadota</taxon>
        <taxon>Gammaproteobacteria</taxon>
        <taxon>Alteromonadales</taxon>
        <taxon>Colwelliaceae</taxon>
        <taxon>Thalassotalea</taxon>
    </lineage>
</organism>
<gene>
    <name evidence="5" type="primary">ivdE</name>
    <name evidence="5" type="ORF">GCM10011501_04270</name>
</gene>
<evidence type="ECO:0000313" key="5">
    <source>
        <dbReference type="EMBL" id="GHE79392.1"/>
    </source>
</evidence>
<dbReference type="InterPro" id="IPR029045">
    <property type="entry name" value="ClpP/crotonase-like_dom_sf"/>
</dbReference>
<dbReference type="InterPro" id="IPR032259">
    <property type="entry name" value="HIBYL-CoA-H"/>
</dbReference>
<dbReference type="Pfam" id="PF16113">
    <property type="entry name" value="ECH_2"/>
    <property type="match status" value="1"/>
</dbReference>
<dbReference type="NCBIfam" id="NF004127">
    <property type="entry name" value="PRK05617.1"/>
    <property type="match status" value="1"/>
</dbReference>
<dbReference type="PANTHER" id="PTHR43176">
    <property type="entry name" value="3-HYDROXYISOBUTYRYL-COA HYDROLASE-RELATED"/>
    <property type="match status" value="1"/>
</dbReference>
<dbReference type="Proteomes" id="UP000626370">
    <property type="component" value="Unassembled WGS sequence"/>
</dbReference>
<comment type="caution">
    <text evidence="5">The sequence shown here is derived from an EMBL/GenBank/DDBJ whole genome shotgun (WGS) entry which is preliminary data.</text>
</comment>
<evidence type="ECO:0000259" key="4">
    <source>
        <dbReference type="Pfam" id="PF16113"/>
    </source>
</evidence>
<keyword evidence="3" id="KW-0378">Hydrolase</keyword>
<dbReference type="Gene3D" id="3.90.226.10">
    <property type="entry name" value="2-enoyl-CoA Hydratase, Chain A, domain 1"/>
    <property type="match status" value="1"/>
</dbReference>
<name>A0ABQ3IDJ6_9GAMM</name>
<evidence type="ECO:0000256" key="1">
    <source>
        <dbReference type="ARBA" id="ARBA00001709"/>
    </source>
</evidence>
<dbReference type="SUPFAM" id="SSF52096">
    <property type="entry name" value="ClpP/crotonase"/>
    <property type="match status" value="1"/>
</dbReference>
<evidence type="ECO:0000256" key="3">
    <source>
        <dbReference type="ARBA" id="ARBA00022801"/>
    </source>
</evidence>
<keyword evidence="6" id="KW-1185">Reference proteome</keyword>
<comment type="catalytic activity">
    <reaction evidence="1">
        <text>3-hydroxy-2-methylpropanoyl-CoA + H2O = 3-hydroxy-2-methylpropanoate + CoA + H(+)</text>
        <dbReference type="Rhea" id="RHEA:20888"/>
        <dbReference type="ChEBI" id="CHEBI:11805"/>
        <dbReference type="ChEBI" id="CHEBI:15377"/>
        <dbReference type="ChEBI" id="CHEBI:15378"/>
        <dbReference type="ChEBI" id="CHEBI:57287"/>
        <dbReference type="ChEBI" id="CHEBI:57340"/>
        <dbReference type="EC" id="3.1.2.4"/>
    </reaction>
</comment>
<evidence type="ECO:0000256" key="2">
    <source>
        <dbReference type="ARBA" id="ARBA00011915"/>
    </source>
</evidence>
<dbReference type="InterPro" id="IPR045004">
    <property type="entry name" value="ECH_dom"/>
</dbReference>
<dbReference type="RefSeq" id="WP_189376421.1">
    <property type="nucleotide sequence ID" value="NZ_BNAH01000001.1"/>
</dbReference>
<sequence>MQQAQVLFSEEISTNGKKIGIAQLNSPKSLNALNLAMVELLIEQVTHWQNDQNISVIVLSGTGDKAFCAGGDVVSIYHEILAAQKVSANQKLSDSEIKAFAGVEYFTKEYQLDLLIHQSTKPILVWADGYVMGGGIGLMAGASHKVVTEKTLMAMPEVTIGLYPDVGASWFLNQMPKGVGLFLGLTGMTFNGADAKIIKLANHQVKSTDKQLILTALNTVDWQKNNEENHHLLSQLLNTYETKFEEQHSNISEHLATIDKTTSANDIETIYHDIISKNIDSVWFNKAQQKIKHGSPLSLHLIYHQLNKCTGLSLQECFEQELNLSSRCCQHTEFVEGVRALLVDKDKQPQWKYSQIDEVDLTEVEWFFSLIS</sequence>
<evidence type="ECO:0000313" key="6">
    <source>
        <dbReference type="Proteomes" id="UP000626370"/>
    </source>
</evidence>
<dbReference type="PANTHER" id="PTHR43176:SF3">
    <property type="entry name" value="3-HYDROXYISOBUTYRYL-COA HYDROLASE, MITOCHONDRIAL"/>
    <property type="match status" value="1"/>
</dbReference>
<protein>
    <recommendedName>
        <fullName evidence="2">3-hydroxyisobutyryl-CoA hydrolase</fullName>
        <ecNumber evidence="2">3.1.2.4</ecNumber>
    </recommendedName>
</protein>
<feature type="domain" description="Enoyl-CoA hydratase/isomerase" evidence="4">
    <location>
        <begin position="19"/>
        <end position="368"/>
    </location>
</feature>
<proteinExistence type="predicted"/>
<accession>A0ABQ3IDJ6</accession>